<protein>
    <submittedName>
        <fullName evidence="1">Uncharacterized protein</fullName>
    </submittedName>
</protein>
<dbReference type="Proteomes" id="UP001302349">
    <property type="component" value="Chromosome"/>
</dbReference>
<organism evidence="1 2">
    <name type="scientific">Imperialibacter roseus</name>
    <dbReference type="NCBI Taxonomy" id="1324217"/>
    <lineage>
        <taxon>Bacteria</taxon>
        <taxon>Pseudomonadati</taxon>
        <taxon>Bacteroidota</taxon>
        <taxon>Cytophagia</taxon>
        <taxon>Cytophagales</taxon>
        <taxon>Flammeovirgaceae</taxon>
        <taxon>Imperialibacter</taxon>
    </lineage>
</organism>
<gene>
    <name evidence="1" type="ORF">RT717_00075</name>
</gene>
<reference evidence="1 2" key="1">
    <citation type="journal article" date="2023" name="Microbiol. Resour. Announc.">
        <title>Complete Genome Sequence of Imperialibacter roseus strain P4T.</title>
        <authorList>
            <person name="Tizabi D.R."/>
            <person name="Bachvaroff T."/>
            <person name="Hill R.T."/>
        </authorList>
    </citation>
    <scope>NUCLEOTIDE SEQUENCE [LARGE SCALE GENOMIC DNA]</scope>
    <source>
        <strain evidence="1 2">P4T</strain>
    </source>
</reference>
<dbReference type="RefSeq" id="WP_317489706.1">
    <property type="nucleotide sequence ID" value="NZ_CP136051.1"/>
</dbReference>
<proteinExistence type="predicted"/>
<evidence type="ECO:0000313" key="1">
    <source>
        <dbReference type="EMBL" id="WOK07017.1"/>
    </source>
</evidence>
<name>A0ABZ0IR99_9BACT</name>
<dbReference type="EMBL" id="CP136051">
    <property type="protein sequence ID" value="WOK07017.1"/>
    <property type="molecule type" value="Genomic_DNA"/>
</dbReference>
<sequence length="530" mass="62274">MKCFDDVTIVNMRLKQLTVLLAFCCLTGTGVLGQERKKDQKASELIEQPKRVEFEIKNSNYEDYVVYSCEEEGLSIYHQTEHKNKDGYLWEFIKLDTALDMTWRRELYLPFASRIIGYDYSPGFMYYLIREKQYKQEELLVMRMDLEKGDTTKFNINTVFPVNLTQFEVVGSTILMGGYTNYRPVIIRYNLFDQRPQVVPGFYADYAEILRLETDDRLRTFTVTMSEKTTDKRTTISVRSFSESGDMIRNILLQPDESKSLINGAPAHLEMDRQFIAGTYGHKRSTYSRGLYIATVGNDGQQKIDYYNYADLENFFSYMRAKREQRIKEKISRRKVQGKRVKFNYRLLVHDIIQDGDKYTLYGEAYYPRYSNYSGYDRFGGYTYGRSNTYFNPNFLGYKYTHAVVMTFDKSGTLLWDNSFEINDVTSYDLQQFVHVSTSGDEVALLYMFENVIRSKIIKSDEIIEGKTFNDIELTFEDDEVRVSDNEVGGLSVWYGKTFYTYGIQDIKNLKDNRVNLNRNVFFINKVVYK</sequence>
<evidence type="ECO:0000313" key="2">
    <source>
        <dbReference type="Proteomes" id="UP001302349"/>
    </source>
</evidence>
<accession>A0ABZ0IR99</accession>
<keyword evidence="2" id="KW-1185">Reference proteome</keyword>